<dbReference type="Pfam" id="PF25917">
    <property type="entry name" value="BSH_RND"/>
    <property type="match status" value="1"/>
</dbReference>
<comment type="subcellular location">
    <subcellularLocation>
        <location evidence="1">Membrane</location>
        <topology evidence="1">Single-pass membrane protein</topology>
    </subcellularLocation>
</comment>
<name>A0ABM6JN29_9GAMM</name>
<dbReference type="Gene3D" id="1.10.287.470">
    <property type="entry name" value="Helix hairpin bin"/>
    <property type="match status" value="1"/>
</dbReference>
<sequence>MTENKKELPSTQEEKPTEEAQKTDVVADNASPDAPADKAKNQKIRKITNIILLVVCFLFVFHLFADRYIPSTDLGRVRGYVVPITPQVSGEVIEILTTANTLVREGEVLARINPRDYEIALFTAQQQVTQAGQNMGALTANVTAAKAKVANAEANYKNAQVQSKRIFTMVEQQVMSQADADNARAELVSAESGVAAAKADLAKAEERLGSEGENNTAVKSALLALEQAELNLARTEIKAPTDGVASNFRLKEGFYANAGQPVMTFISSEDVWIEANFRENSIGNMKPGDKVEFALDYAPGEVFTGKVAYIDYGVDWGQNEQTGKLAQTTGQTGWLRQSQRFPVTIVFDEEEAKGLRRVGGQADVMVYTKESSIMNLFGKFWIRLVSWFSYVR</sequence>
<dbReference type="EMBL" id="CP020472">
    <property type="protein sequence ID" value="ARD22963.1"/>
    <property type="molecule type" value="Genomic_DNA"/>
</dbReference>
<keyword evidence="3 8" id="KW-0812">Transmembrane</keyword>
<accession>A0ABM6JN29</accession>
<evidence type="ECO:0000256" key="8">
    <source>
        <dbReference type="SAM" id="Phobius"/>
    </source>
</evidence>
<dbReference type="RefSeq" id="WP_055026374.1">
    <property type="nucleotide sequence ID" value="NZ_CANMJJ010000011.1"/>
</dbReference>
<dbReference type="SUPFAM" id="SSF111369">
    <property type="entry name" value="HlyD-like secretion proteins"/>
    <property type="match status" value="3"/>
</dbReference>
<dbReference type="InterPro" id="IPR058625">
    <property type="entry name" value="MdtA-like_BSH"/>
</dbReference>
<dbReference type="Gene3D" id="2.40.30.170">
    <property type="match status" value="1"/>
</dbReference>
<feature type="transmembrane region" description="Helical" evidence="8">
    <location>
        <begin position="47"/>
        <end position="65"/>
    </location>
</feature>
<evidence type="ECO:0000313" key="12">
    <source>
        <dbReference type="EMBL" id="ARD22963.1"/>
    </source>
</evidence>
<keyword evidence="5 8" id="KW-0472">Membrane</keyword>
<dbReference type="PANTHER" id="PTHR30386:SF26">
    <property type="entry name" value="TRANSPORT PROTEIN COMB"/>
    <property type="match status" value="1"/>
</dbReference>
<evidence type="ECO:0000256" key="4">
    <source>
        <dbReference type="ARBA" id="ARBA00022989"/>
    </source>
</evidence>
<keyword evidence="13" id="KW-1185">Reference proteome</keyword>
<feature type="domain" description="Multidrug resistance protein MdtA-like barrel-sandwich hybrid" evidence="10">
    <location>
        <begin position="81"/>
        <end position="262"/>
    </location>
</feature>
<keyword evidence="6" id="KW-0175">Coiled coil</keyword>
<evidence type="ECO:0000256" key="6">
    <source>
        <dbReference type="SAM" id="Coils"/>
    </source>
</evidence>
<evidence type="ECO:0000256" key="5">
    <source>
        <dbReference type="ARBA" id="ARBA00023136"/>
    </source>
</evidence>
<organism evidence="12 13">
    <name type="scientific">Shewanella japonica</name>
    <dbReference type="NCBI Taxonomy" id="93973"/>
    <lineage>
        <taxon>Bacteria</taxon>
        <taxon>Pseudomonadati</taxon>
        <taxon>Pseudomonadota</taxon>
        <taxon>Gammaproteobacteria</taxon>
        <taxon>Alteromonadales</taxon>
        <taxon>Shewanellaceae</taxon>
        <taxon>Shewanella</taxon>
    </lineage>
</organism>
<gene>
    <name evidence="12" type="ORF">SJ2017_2676</name>
</gene>
<evidence type="ECO:0000313" key="13">
    <source>
        <dbReference type="Proteomes" id="UP000191820"/>
    </source>
</evidence>
<evidence type="ECO:0000256" key="3">
    <source>
        <dbReference type="ARBA" id="ARBA00022692"/>
    </source>
</evidence>
<keyword evidence="4 8" id="KW-1133">Transmembrane helix</keyword>
<evidence type="ECO:0000256" key="7">
    <source>
        <dbReference type="SAM" id="MobiDB-lite"/>
    </source>
</evidence>
<dbReference type="Gene3D" id="2.40.50.100">
    <property type="match status" value="1"/>
</dbReference>
<evidence type="ECO:0000259" key="11">
    <source>
        <dbReference type="Pfam" id="PF25963"/>
    </source>
</evidence>
<comment type="similarity">
    <text evidence="2">Belongs to the membrane fusion protein (MFP) (TC 8.A.1) family.</text>
</comment>
<feature type="domain" description="Multidrug resistance protein MdtA-like alpha-helical hairpin" evidence="9">
    <location>
        <begin position="143"/>
        <end position="205"/>
    </location>
</feature>
<feature type="domain" description="p-hydroxybenzoic acid efflux pump subunit AaeA-like beta-barrel" evidence="11">
    <location>
        <begin position="272"/>
        <end position="366"/>
    </location>
</feature>
<feature type="compositionally biased region" description="Basic and acidic residues" evidence="7">
    <location>
        <begin position="1"/>
        <end position="22"/>
    </location>
</feature>
<evidence type="ECO:0000259" key="10">
    <source>
        <dbReference type="Pfam" id="PF25917"/>
    </source>
</evidence>
<dbReference type="Proteomes" id="UP000191820">
    <property type="component" value="Chromosome"/>
</dbReference>
<protein>
    <submittedName>
        <fullName evidence="12">Secretion protein</fullName>
    </submittedName>
</protein>
<evidence type="ECO:0000256" key="1">
    <source>
        <dbReference type="ARBA" id="ARBA00004167"/>
    </source>
</evidence>
<evidence type="ECO:0000256" key="2">
    <source>
        <dbReference type="ARBA" id="ARBA00009477"/>
    </source>
</evidence>
<dbReference type="InterPro" id="IPR058634">
    <property type="entry name" value="AaeA-lik-b-barrel"/>
</dbReference>
<dbReference type="InterPro" id="IPR050739">
    <property type="entry name" value="MFP"/>
</dbReference>
<feature type="coiled-coil region" evidence="6">
    <location>
        <begin position="135"/>
        <end position="238"/>
    </location>
</feature>
<proteinExistence type="inferred from homology"/>
<evidence type="ECO:0000259" key="9">
    <source>
        <dbReference type="Pfam" id="PF25876"/>
    </source>
</evidence>
<dbReference type="InterPro" id="IPR058624">
    <property type="entry name" value="MdtA-like_HH"/>
</dbReference>
<dbReference type="Pfam" id="PF25963">
    <property type="entry name" value="Beta-barrel_AAEA"/>
    <property type="match status" value="1"/>
</dbReference>
<reference evidence="12 13" key="1">
    <citation type="submission" date="2017-03" db="EMBL/GenBank/DDBJ databases">
        <title>Genome sequencing of Shewanella japonica KCTC 22435.</title>
        <authorList>
            <person name="Kim K.M."/>
        </authorList>
    </citation>
    <scope>NUCLEOTIDE SEQUENCE [LARGE SCALE GENOMIC DNA]</scope>
    <source>
        <strain evidence="12 13">KCTC 22435</strain>
    </source>
</reference>
<dbReference type="PANTHER" id="PTHR30386">
    <property type="entry name" value="MEMBRANE FUSION SUBUNIT OF EMRAB-TOLC MULTIDRUG EFFLUX PUMP"/>
    <property type="match status" value="1"/>
</dbReference>
<dbReference type="Pfam" id="PF25876">
    <property type="entry name" value="HH_MFP_RND"/>
    <property type="match status" value="1"/>
</dbReference>
<feature type="region of interest" description="Disordered" evidence="7">
    <location>
        <begin position="1"/>
        <end position="39"/>
    </location>
</feature>